<sequence length="428" mass="45611">MKKPLPIAAGTFVLLLGIISPAVAASDAPVTPPGEGAIEEYSKSVGVDFLDNQKKLSDFKYWITQVPGIYDAGYVEQVNDAKSLSVKALWKGSSLLRETVANEGRKRGIMVTFSERPYSVPEIDSATQALINNDKAFEPLGFKIASIGGIGDDSGEISIRGYAVKNEGGLLTSSERAAVENLARDITKWPIQVIDGVQSRPATRMNDSHPFNSGAYILNSNQTACTTGFALKARTGTGQWTNTARHCEGSGWWTARDNTGSSAGMQWWDTPDGQAAMLSEGGSRWMFDGAWNNTAGYSKPVAGFHDVSLGDWICTSGGNSGVHCNISVLYTNFSWNDGYGYASQIEGYQTVDGQRAAIQGDSGGPVLAPYGNGSVGAVGMIQAVAGPLYNYGNCGSVRDGGANYCSRYVWFTSTRTIANSAGMDLVTW</sequence>
<keyword evidence="1" id="KW-0732">Signal</keyword>
<dbReference type="RefSeq" id="WP_155854102.1">
    <property type="nucleotide sequence ID" value="NZ_JBBMFV010000002.1"/>
</dbReference>
<dbReference type="EMBL" id="JBBMFV010000002">
    <property type="protein sequence ID" value="MEO3939581.1"/>
    <property type="molecule type" value="Genomic_DNA"/>
</dbReference>
<evidence type="ECO:0000313" key="3">
    <source>
        <dbReference type="Proteomes" id="UP001448614"/>
    </source>
</evidence>
<dbReference type="Proteomes" id="UP001448614">
    <property type="component" value="Unassembled WGS sequence"/>
</dbReference>
<dbReference type="InterPro" id="IPR043504">
    <property type="entry name" value="Peptidase_S1_PA_chymotrypsin"/>
</dbReference>
<organism evidence="2 3">
    <name type="scientific">Paenarthrobacter nicotinovorans</name>
    <name type="common">Arthrobacter nicotinovorans</name>
    <dbReference type="NCBI Taxonomy" id="29320"/>
    <lineage>
        <taxon>Bacteria</taxon>
        <taxon>Bacillati</taxon>
        <taxon>Actinomycetota</taxon>
        <taxon>Actinomycetes</taxon>
        <taxon>Micrococcales</taxon>
        <taxon>Micrococcaceae</taxon>
        <taxon>Paenarthrobacter</taxon>
    </lineage>
</organism>
<proteinExistence type="predicted"/>
<dbReference type="Gene3D" id="2.40.10.10">
    <property type="entry name" value="Trypsin-like serine proteases"/>
    <property type="match status" value="2"/>
</dbReference>
<dbReference type="SUPFAM" id="SSF50494">
    <property type="entry name" value="Trypsin-like serine proteases"/>
    <property type="match status" value="1"/>
</dbReference>
<feature type="chain" id="PRO_5046160288" description="Streptogrisin C" evidence="1">
    <location>
        <begin position="25"/>
        <end position="428"/>
    </location>
</feature>
<protein>
    <recommendedName>
        <fullName evidence="4">Streptogrisin C</fullName>
    </recommendedName>
</protein>
<feature type="signal peptide" evidence="1">
    <location>
        <begin position="1"/>
        <end position="24"/>
    </location>
</feature>
<dbReference type="InterPro" id="IPR009003">
    <property type="entry name" value="Peptidase_S1_PA"/>
</dbReference>
<name>A0ABV0GM25_PAENI</name>
<dbReference type="InterPro" id="IPR033116">
    <property type="entry name" value="TRYPSIN_SER"/>
</dbReference>
<keyword evidence="3" id="KW-1185">Reference proteome</keyword>
<reference evidence="2 3" key="1">
    <citation type="journal article" date="2024" name="Appl. Microbiol. Biotechnol.">
        <title>Biosynthetic gene clusters with biotechnological applications in novel Antarctic isolates from Actinomycetota.</title>
        <authorList>
            <person name="Bruna P."/>
            <person name="Nunez-Montero K."/>
            <person name="Contreras M.J."/>
            <person name="Leal K."/>
            <person name="Garcia M."/>
            <person name="Abanto M."/>
            <person name="Barrientos L."/>
        </authorList>
    </citation>
    <scope>NUCLEOTIDE SEQUENCE [LARGE SCALE GENOMIC DNA]</scope>
    <source>
        <strain evidence="2 3">Se16.17</strain>
    </source>
</reference>
<evidence type="ECO:0000313" key="2">
    <source>
        <dbReference type="EMBL" id="MEO3939581.1"/>
    </source>
</evidence>
<evidence type="ECO:0008006" key="4">
    <source>
        <dbReference type="Google" id="ProtNLM"/>
    </source>
</evidence>
<evidence type="ECO:0000256" key="1">
    <source>
        <dbReference type="SAM" id="SignalP"/>
    </source>
</evidence>
<accession>A0ABV0GM25</accession>
<gene>
    <name evidence="2" type="ORF">V3C41_00690</name>
</gene>
<comment type="caution">
    <text evidence="2">The sequence shown here is derived from an EMBL/GenBank/DDBJ whole genome shotgun (WGS) entry which is preliminary data.</text>
</comment>
<dbReference type="PROSITE" id="PS00135">
    <property type="entry name" value="TRYPSIN_SER"/>
    <property type="match status" value="1"/>
</dbReference>